<gene>
    <name evidence="1" type="ORF">H5410_025673</name>
</gene>
<sequence>MRTLRWMCGHTKRDKIRNEDIRDKVGVTSIENEIMMIWACAEEIHKCSSAKRIGNQSTRLNFKLISAFHRQINFARN</sequence>
<name>A0A9J5YWI3_SOLCO</name>
<keyword evidence="2" id="KW-1185">Reference proteome</keyword>
<accession>A0A9J5YWI3</accession>
<protein>
    <submittedName>
        <fullName evidence="1">Uncharacterized protein</fullName>
    </submittedName>
</protein>
<proteinExistence type="predicted"/>
<evidence type="ECO:0000313" key="2">
    <source>
        <dbReference type="Proteomes" id="UP000824120"/>
    </source>
</evidence>
<comment type="caution">
    <text evidence="1">The sequence shown here is derived from an EMBL/GenBank/DDBJ whole genome shotgun (WGS) entry which is preliminary data.</text>
</comment>
<dbReference type="EMBL" id="JACXVP010000005">
    <property type="protein sequence ID" value="KAG5604181.1"/>
    <property type="molecule type" value="Genomic_DNA"/>
</dbReference>
<evidence type="ECO:0000313" key="1">
    <source>
        <dbReference type="EMBL" id="KAG5604181.1"/>
    </source>
</evidence>
<organism evidence="1 2">
    <name type="scientific">Solanum commersonii</name>
    <name type="common">Commerson's wild potato</name>
    <name type="synonym">Commerson's nightshade</name>
    <dbReference type="NCBI Taxonomy" id="4109"/>
    <lineage>
        <taxon>Eukaryota</taxon>
        <taxon>Viridiplantae</taxon>
        <taxon>Streptophyta</taxon>
        <taxon>Embryophyta</taxon>
        <taxon>Tracheophyta</taxon>
        <taxon>Spermatophyta</taxon>
        <taxon>Magnoliopsida</taxon>
        <taxon>eudicotyledons</taxon>
        <taxon>Gunneridae</taxon>
        <taxon>Pentapetalae</taxon>
        <taxon>asterids</taxon>
        <taxon>lamiids</taxon>
        <taxon>Solanales</taxon>
        <taxon>Solanaceae</taxon>
        <taxon>Solanoideae</taxon>
        <taxon>Solaneae</taxon>
        <taxon>Solanum</taxon>
    </lineage>
</organism>
<reference evidence="1 2" key="1">
    <citation type="submission" date="2020-09" db="EMBL/GenBank/DDBJ databases">
        <title>De no assembly of potato wild relative species, Solanum commersonii.</title>
        <authorList>
            <person name="Cho K."/>
        </authorList>
    </citation>
    <scope>NUCLEOTIDE SEQUENCE [LARGE SCALE GENOMIC DNA]</scope>
    <source>
        <strain evidence="1">LZ3.2</strain>
        <tissue evidence="1">Leaf</tissue>
    </source>
</reference>
<dbReference type="AlphaFoldDB" id="A0A9J5YWI3"/>
<dbReference type="Proteomes" id="UP000824120">
    <property type="component" value="Chromosome 5"/>
</dbReference>
<dbReference type="OrthoDB" id="1303839at2759"/>